<dbReference type="SUPFAM" id="SSF52467">
    <property type="entry name" value="DHS-like NAD/FAD-binding domain"/>
    <property type="match status" value="1"/>
</dbReference>
<dbReference type="PANTHER" id="PTHR11085:SF6">
    <property type="entry name" value="NAD-DEPENDENT PROTEIN DEACETYLASE SIRTUIN-2"/>
    <property type="match status" value="1"/>
</dbReference>
<comment type="similarity">
    <text evidence="1">Belongs to the sirtuin family. Class I subfamily.</text>
</comment>
<dbReference type="KEGG" id="pgri:PgNI_12399"/>
<dbReference type="Proteomes" id="UP000515153">
    <property type="component" value="Unplaced"/>
</dbReference>
<feature type="binding site" evidence="7">
    <location>
        <begin position="58"/>
        <end position="60"/>
    </location>
    <ligand>
        <name>NAD(+)</name>
        <dbReference type="ChEBI" id="CHEBI:57540"/>
    </ligand>
</feature>
<evidence type="ECO:0000256" key="3">
    <source>
        <dbReference type="ARBA" id="ARBA00022723"/>
    </source>
</evidence>
<evidence type="ECO:0000313" key="13">
    <source>
        <dbReference type="RefSeq" id="XP_030976036.1"/>
    </source>
</evidence>
<feature type="compositionally biased region" description="Basic and acidic residues" evidence="10">
    <location>
        <begin position="407"/>
        <end position="428"/>
    </location>
</feature>
<keyword evidence="12" id="KW-1185">Reference proteome</keyword>
<keyword evidence="4 8" id="KW-0862">Zinc</keyword>
<evidence type="ECO:0000256" key="2">
    <source>
        <dbReference type="ARBA" id="ARBA00022679"/>
    </source>
</evidence>
<dbReference type="GeneID" id="41967252"/>
<accession>A0A6P8AMC3</accession>
<dbReference type="RefSeq" id="XP_030976036.1">
    <property type="nucleotide sequence ID" value="XM_031132348.1"/>
</dbReference>
<evidence type="ECO:0000256" key="4">
    <source>
        <dbReference type="ARBA" id="ARBA00022833"/>
    </source>
</evidence>
<evidence type="ECO:0000256" key="1">
    <source>
        <dbReference type="ARBA" id="ARBA00006924"/>
    </source>
</evidence>
<dbReference type="GO" id="GO:0070403">
    <property type="term" value="F:NAD+ binding"/>
    <property type="evidence" value="ECO:0007669"/>
    <property type="project" value="InterPro"/>
</dbReference>
<dbReference type="Gene3D" id="3.40.50.1220">
    <property type="entry name" value="TPP-binding domain"/>
    <property type="match status" value="1"/>
</dbReference>
<feature type="binding site" evidence="7">
    <location>
        <position position="266"/>
    </location>
    <ligand>
        <name>NAD(+)</name>
        <dbReference type="ChEBI" id="CHEBI:57540"/>
    </ligand>
</feature>
<feature type="binding site" evidence="8 9">
    <location>
        <position position="182"/>
    </location>
    <ligand>
        <name>Zn(2+)</name>
        <dbReference type="ChEBI" id="CHEBI:29105"/>
    </ligand>
</feature>
<feature type="compositionally biased region" description="Basic and acidic residues" evidence="10">
    <location>
        <begin position="297"/>
        <end position="306"/>
    </location>
</feature>
<dbReference type="InterPro" id="IPR050134">
    <property type="entry name" value="NAD-dep_sirtuin_deacylases"/>
</dbReference>
<organism evidence="12 13">
    <name type="scientific">Pyricularia grisea</name>
    <name type="common">Crabgrass-specific blast fungus</name>
    <name type="synonym">Magnaporthe grisea</name>
    <dbReference type="NCBI Taxonomy" id="148305"/>
    <lineage>
        <taxon>Eukaryota</taxon>
        <taxon>Fungi</taxon>
        <taxon>Dikarya</taxon>
        <taxon>Ascomycota</taxon>
        <taxon>Pezizomycotina</taxon>
        <taxon>Sordariomycetes</taxon>
        <taxon>Sordariomycetidae</taxon>
        <taxon>Magnaporthales</taxon>
        <taxon>Pyriculariaceae</taxon>
        <taxon>Pyricularia</taxon>
    </lineage>
</organism>
<evidence type="ECO:0000259" key="11">
    <source>
        <dbReference type="PROSITE" id="PS50305"/>
    </source>
</evidence>
<dbReference type="GO" id="GO:0005634">
    <property type="term" value="C:nucleus"/>
    <property type="evidence" value="ECO:0007669"/>
    <property type="project" value="TreeGrafter"/>
</dbReference>
<keyword evidence="5 7" id="KW-0520">NAD</keyword>
<evidence type="ECO:0000313" key="12">
    <source>
        <dbReference type="Proteomes" id="UP000515153"/>
    </source>
</evidence>
<feature type="compositionally biased region" description="Low complexity" evidence="10">
    <location>
        <begin position="386"/>
        <end position="399"/>
    </location>
</feature>
<feature type="region of interest" description="Disordered" evidence="10">
    <location>
        <begin position="338"/>
        <end position="461"/>
    </location>
</feature>
<dbReference type="PROSITE" id="PS50305">
    <property type="entry name" value="SIRTUIN"/>
    <property type="match status" value="1"/>
</dbReference>
<feature type="binding site" evidence="8 9">
    <location>
        <position position="161"/>
    </location>
    <ligand>
        <name>Zn(2+)</name>
        <dbReference type="ChEBI" id="CHEBI:29105"/>
    </ligand>
</feature>
<dbReference type="CDD" id="cd01408">
    <property type="entry name" value="SIRT1"/>
    <property type="match status" value="1"/>
</dbReference>
<feature type="compositionally biased region" description="Basic and acidic residues" evidence="10">
    <location>
        <begin position="372"/>
        <end position="385"/>
    </location>
</feature>
<dbReference type="InterPro" id="IPR003000">
    <property type="entry name" value="Sirtuin"/>
</dbReference>
<feature type="binding site" evidence="7">
    <location>
        <begin position="222"/>
        <end position="223"/>
    </location>
    <ligand>
        <name>NAD(+)</name>
        <dbReference type="ChEBI" id="CHEBI:57540"/>
    </ligand>
</feature>
<dbReference type="InterPro" id="IPR026591">
    <property type="entry name" value="Sirtuin_cat_small_dom_sf"/>
</dbReference>
<feature type="binding site" evidence="8 9">
    <location>
        <position position="185"/>
    </location>
    <ligand>
        <name>Zn(2+)</name>
        <dbReference type="ChEBI" id="CHEBI:29105"/>
    </ligand>
</feature>
<reference evidence="13" key="2">
    <citation type="submission" date="2019-10" db="EMBL/GenBank/DDBJ databases">
        <authorList>
            <consortium name="NCBI Genome Project"/>
        </authorList>
    </citation>
    <scope>NUCLEOTIDE SEQUENCE</scope>
    <source>
        <strain evidence="13">NI907</strain>
    </source>
</reference>
<evidence type="ECO:0000256" key="5">
    <source>
        <dbReference type="ARBA" id="ARBA00023027"/>
    </source>
</evidence>
<protein>
    <recommendedName>
        <fullName evidence="11">Deacetylase sirtuin-type domain-containing protein</fullName>
    </recommendedName>
</protein>
<evidence type="ECO:0000256" key="8">
    <source>
        <dbReference type="PIRSR" id="PIRSR037938-3"/>
    </source>
</evidence>
<dbReference type="Pfam" id="PF02146">
    <property type="entry name" value="SIR2"/>
    <property type="match status" value="1"/>
</dbReference>
<dbReference type="GO" id="GO:0046872">
    <property type="term" value="F:metal ion binding"/>
    <property type="evidence" value="ECO:0007669"/>
    <property type="project" value="UniProtKB-KW"/>
</dbReference>
<dbReference type="GO" id="GO:0017136">
    <property type="term" value="F:histone deacetylase activity, NAD-dependent"/>
    <property type="evidence" value="ECO:0007669"/>
    <property type="project" value="InterPro"/>
</dbReference>
<evidence type="ECO:0000256" key="6">
    <source>
        <dbReference type="PIRSR" id="PIRSR037938-1"/>
    </source>
</evidence>
<proteinExistence type="inferred from homology"/>
<evidence type="ECO:0000256" key="9">
    <source>
        <dbReference type="PROSITE-ProRule" id="PRU00236"/>
    </source>
</evidence>
<comment type="cofactor">
    <cofactor evidence="8">
        <name>Zn(2+)</name>
        <dbReference type="ChEBI" id="CHEBI:29105"/>
    </cofactor>
    <text evidence="8">Binds 1 zinc ion per subunit.</text>
</comment>
<dbReference type="Gene3D" id="3.30.1600.10">
    <property type="entry name" value="SIR2/SIRT2 'Small Domain"/>
    <property type="match status" value="1"/>
</dbReference>
<evidence type="ECO:0000256" key="7">
    <source>
        <dbReference type="PIRSR" id="PIRSR037938-2"/>
    </source>
</evidence>
<feature type="binding site" evidence="7">
    <location>
        <begin position="48"/>
        <end position="52"/>
    </location>
    <ligand>
        <name>NAD(+)</name>
        <dbReference type="ChEBI" id="CHEBI:57540"/>
    </ligand>
</feature>
<feature type="domain" description="Deacetylase sirtuin-type" evidence="11">
    <location>
        <begin position="20"/>
        <end position="280"/>
    </location>
</feature>
<keyword evidence="2" id="KW-0808">Transferase</keyword>
<dbReference type="InterPro" id="IPR026590">
    <property type="entry name" value="Ssirtuin_cat_dom"/>
</dbReference>
<dbReference type="InterPro" id="IPR029035">
    <property type="entry name" value="DHS-like_NAD/FAD-binding_dom"/>
</dbReference>
<feature type="binding site" evidence="8 9">
    <location>
        <position position="158"/>
    </location>
    <ligand>
        <name>Zn(2+)</name>
        <dbReference type="ChEBI" id="CHEBI:29105"/>
    </ligand>
</feature>
<name>A0A6P8AMC3_PYRGI</name>
<feature type="active site" description="Proton acceptor" evidence="6 9">
    <location>
        <position position="150"/>
    </location>
</feature>
<evidence type="ECO:0000256" key="10">
    <source>
        <dbReference type="SAM" id="MobiDB-lite"/>
    </source>
</evidence>
<feature type="compositionally biased region" description="Polar residues" evidence="10">
    <location>
        <begin position="357"/>
        <end position="371"/>
    </location>
</feature>
<gene>
    <name evidence="13" type="ORF">PgNI_12399</name>
</gene>
<dbReference type="PANTHER" id="PTHR11085">
    <property type="entry name" value="NAD-DEPENDENT PROTEIN DEACYLASE SIRTUIN-5, MITOCHONDRIAL-RELATED"/>
    <property type="match status" value="1"/>
</dbReference>
<reference evidence="13" key="1">
    <citation type="journal article" date="2019" name="Mol. Biol. Evol.">
        <title>Blast fungal genomes show frequent chromosomal changes, gene gains and losses, and effector gene turnover.</title>
        <authorList>
            <person name="Gomez Luciano L.B."/>
            <person name="Jason Tsai I."/>
            <person name="Chuma I."/>
            <person name="Tosa Y."/>
            <person name="Chen Y.H."/>
            <person name="Li J.Y."/>
            <person name="Li M.Y."/>
            <person name="Jade Lu M.Y."/>
            <person name="Nakayashiki H."/>
            <person name="Li W.H."/>
        </authorList>
    </citation>
    <scope>NUCLEOTIDE SEQUENCE</scope>
    <source>
        <strain evidence="13">NI907</strain>
    </source>
</reference>
<reference evidence="13" key="3">
    <citation type="submission" date="2025-08" db="UniProtKB">
        <authorList>
            <consortium name="RefSeq"/>
        </authorList>
    </citation>
    <scope>IDENTIFICATION</scope>
    <source>
        <strain evidence="13">NI907</strain>
    </source>
</reference>
<feature type="region of interest" description="Disordered" evidence="10">
    <location>
        <begin position="297"/>
        <end position="323"/>
    </location>
</feature>
<feature type="binding site" evidence="7">
    <location>
        <begin position="130"/>
        <end position="133"/>
    </location>
    <ligand>
        <name>NAD(+)</name>
        <dbReference type="ChEBI" id="CHEBI:57540"/>
    </ligand>
</feature>
<keyword evidence="3 8" id="KW-0479">Metal-binding</keyword>
<dbReference type="AlphaFoldDB" id="A0A6P8AMC3"/>
<sequence length="461" mass="49702">MSLFGFNPFGFGSREPAEPQTLESRTLEAVADHIKSGKVKRITVMTGAGISTAAGIPDFRSPGTGLYSNLERLKLPEPEAVFDISFFRDRPEPFYVLAKELYPGKFQPTISHAFIALLSKKGLLQMNFTQNIDCLERQAGVPPEKVIEAHGSFATQSCIECKEAFPDDEMLLHVEKEIVPRCASCNGLVKPNIVFFGEPLPRTFSEKCHLVADSDLAIIIGTSLTVYPFAGLPELVPRGSPRLLLNKVRVGQIGNRSDDVVELGSCDAGVRKLADLLGWRDELENLWRSVVGDSEAERQIAAKDDEQGGYSDDSSDSEPDEDMRKLAEVVNRINLGLESSAGDDASSKPGDGGIPTATGQSPGETASSNNLKSDDPSTEDRDKFEQPSSTQVESTESQQKQATGDSNRAEEVVPIHDSADEANTKKATADTSQQAQYHDSALAAPIQGTGAGTVEGLERGS</sequence>